<name>A0A810MXG6_9ACTN</name>
<dbReference type="KEGG" id="pry:Prubr_27930"/>
<dbReference type="EMBL" id="AP023359">
    <property type="protein sequence ID" value="BCJ65772.1"/>
    <property type="molecule type" value="Genomic_DNA"/>
</dbReference>
<dbReference type="AlphaFoldDB" id="A0A810MXG6"/>
<dbReference type="Proteomes" id="UP000680866">
    <property type="component" value="Chromosome"/>
</dbReference>
<keyword evidence="3" id="KW-1185">Reference proteome</keyword>
<proteinExistence type="predicted"/>
<feature type="region of interest" description="Disordered" evidence="1">
    <location>
        <begin position="1"/>
        <end position="35"/>
    </location>
</feature>
<protein>
    <recommendedName>
        <fullName evidence="4">Leucine-rich repeat domain-containing protein</fullName>
    </recommendedName>
</protein>
<sequence>MGNIGLSAHSFPKVFGQESSPDTRRAVFTQPRSTADRYARPMPAEETTPQLFPNRFADAVGPGGGERSRDVCRCVGHSTRTRPARVTFHGERQDTGAAGWQHLLALVDEAAADGRPVFRPFVEMSAPERRQVVTLPPTIAKLTAVKHLVLYGTNLVRIPPEIGNMTSLERFEPYTSHRLHWYPYELTRCTGITDSTVSTRALYGNFKFRPPFPALRPVTRAGEADLGALDPAVWGTEAVRTCSVCAGPVDHELHQVWISRPVGTDVLPLLVNACSTACLAALPEPHSGYVPTPHTGGPAVVQPASRW</sequence>
<evidence type="ECO:0008006" key="4">
    <source>
        <dbReference type="Google" id="ProtNLM"/>
    </source>
</evidence>
<dbReference type="Gene3D" id="3.80.10.10">
    <property type="entry name" value="Ribonuclease Inhibitor"/>
    <property type="match status" value="1"/>
</dbReference>
<evidence type="ECO:0000256" key="1">
    <source>
        <dbReference type="SAM" id="MobiDB-lite"/>
    </source>
</evidence>
<evidence type="ECO:0000313" key="3">
    <source>
        <dbReference type="Proteomes" id="UP000680866"/>
    </source>
</evidence>
<evidence type="ECO:0000313" key="2">
    <source>
        <dbReference type="EMBL" id="BCJ65772.1"/>
    </source>
</evidence>
<accession>A0A810MXG6</accession>
<dbReference type="SUPFAM" id="SSF52058">
    <property type="entry name" value="L domain-like"/>
    <property type="match status" value="1"/>
</dbReference>
<reference evidence="2" key="1">
    <citation type="submission" date="2020-08" db="EMBL/GenBank/DDBJ databases">
        <title>Whole genome shotgun sequence of Polymorphospora rubra NBRC 101157.</title>
        <authorList>
            <person name="Komaki H."/>
            <person name="Tamura T."/>
        </authorList>
    </citation>
    <scope>NUCLEOTIDE SEQUENCE</scope>
    <source>
        <strain evidence="2">NBRC 101157</strain>
    </source>
</reference>
<organism evidence="2 3">
    <name type="scientific">Polymorphospora rubra</name>
    <dbReference type="NCBI Taxonomy" id="338584"/>
    <lineage>
        <taxon>Bacteria</taxon>
        <taxon>Bacillati</taxon>
        <taxon>Actinomycetota</taxon>
        <taxon>Actinomycetes</taxon>
        <taxon>Micromonosporales</taxon>
        <taxon>Micromonosporaceae</taxon>
        <taxon>Polymorphospora</taxon>
    </lineage>
</organism>
<dbReference type="InterPro" id="IPR032675">
    <property type="entry name" value="LRR_dom_sf"/>
</dbReference>
<gene>
    <name evidence="2" type="ORF">Prubr_27930</name>
</gene>